<dbReference type="AlphaFoldDB" id="A0A8T2NQX7"/>
<evidence type="ECO:0000313" key="3">
    <source>
        <dbReference type="Proteomes" id="UP000824540"/>
    </source>
</evidence>
<dbReference type="GO" id="GO:0005634">
    <property type="term" value="C:nucleus"/>
    <property type="evidence" value="ECO:0007669"/>
    <property type="project" value="TreeGrafter"/>
</dbReference>
<dbReference type="GO" id="GO:0003723">
    <property type="term" value="F:RNA binding"/>
    <property type="evidence" value="ECO:0007669"/>
    <property type="project" value="TreeGrafter"/>
</dbReference>
<protein>
    <recommendedName>
        <fullName evidence="4">G patch domain-containing protein 1</fullName>
    </recommendedName>
</protein>
<organism evidence="2 3">
    <name type="scientific">Albula glossodonta</name>
    <name type="common">roundjaw bonefish</name>
    <dbReference type="NCBI Taxonomy" id="121402"/>
    <lineage>
        <taxon>Eukaryota</taxon>
        <taxon>Metazoa</taxon>
        <taxon>Chordata</taxon>
        <taxon>Craniata</taxon>
        <taxon>Vertebrata</taxon>
        <taxon>Euteleostomi</taxon>
        <taxon>Actinopterygii</taxon>
        <taxon>Neopterygii</taxon>
        <taxon>Teleostei</taxon>
        <taxon>Albuliformes</taxon>
        <taxon>Albulidae</taxon>
        <taxon>Albula</taxon>
    </lineage>
</organism>
<dbReference type="PANTHER" id="PTHR13384:SF19">
    <property type="entry name" value="G PATCH DOMAIN-CONTAINING PROTEIN 1"/>
    <property type="match status" value="1"/>
</dbReference>
<dbReference type="PANTHER" id="PTHR13384">
    <property type="entry name" value="G PATCH DOMAIN-CONTAINING PROTEIN 1"/>
    <property type="match status" value="1"/>
</dbReference>
<feature type="region of interest" description="Disordered" evidence="1">
    <location>
        <begin position="162"/>
        <end position="191"/>
    </location>
</feature>
<dbReference type="OrthoDB" id="20507at2759"/>
<sequence>MYKNVSPVNVKISGPRSVFDLLDGKDKERLEGIRKAAEEKKTSESSSEDRRAAMVAAGVAAASAAAAKASSQQALSSRFQPAGAEQALSAWSSPTAHSAQTFKPFEKNPHKQARYDMYISKLRQGDKDALECSLDSTMTEWERSREREEFIRAAMLYKPSNSSLSSRFTRGKQEDDSDTVEVPRDQEGDVDDKQAAVKMKMFGKLTRDTFEWHPDKLLCKRFNIPDPYPGSGLVGLPKVKRDKFSVFNFLTIADNSSAVNRMADAPSQNEPPVQHGMLLAVLAPELLQSQTT</sequence>
<feature type="compositionally biased region" description="Polar residues" evidence="1">
    <location>
        <begin position="89"/>
        <end position="101"/>
    </location>
</feature>
<reference evidence="2" key="1">
    <citation type="thesis" date="2021" institute="BYU ScholarsArchive" country="Provo, UT, USA">
        <title>Applications of and Algorithms for Genome Assembly and Genomic Analyses with an Emphasis on Marine Teleosts.</title>
        <authorList>
            <person name="Pickett B.D."/>
        </authorList>
    </citation>
    <scope>NUCLEOTIDE SEQUENCE</scope>
    <source>
        <strain evidence="2">HI-2016</strain>
    </source>
</reference>
<evidence type="ECO:0008006" key="4">
    <source>
        <dbReference type="Google" id="ProtNLM"/>
    </source>
</evidence>
<evidence type="ECO:0000313" key="2">
    <source>
        <dbReference type="EMBL" id="KAG9341986.1"/>
    </source>
</evidence>
<keyword evidence="3" id="KW-1185">Reference proteome</keyword>
<name>A0A8T2NQX7_9TELE</name>
<gene>
    <name evidence="2" type="ORF">JZ751_018303</name>
</gene>
<dbReference type="EMBL" id="JAFBMS010000031">
    <property type="protein sequence ID" value="KAG9341986.1"/>
    <property type="molecule type" value="Genomic_DNA"/>
</dbReference>
<dbReference type="Pfam" id="PF26093">
    <property type="entry name" value="HTH_TGH"/>
    <property type="match status" value="1"/>
</dbReference>
<comment type="caution">
    <text evidence="2">The sequence shown here is derived from an EMBL/GenBank/DDBJ whole genome shotgun (WGS) entry which is preliminary data.</text>
</comment>
<accession>A0A8T2NQX7</accession>
<feature type="compositionally biased region" description="Basic and acidic residues" evidence="1">
    <location>
        <begin position="181"/>
        <end position="191"/>
    </location>
</feature>
<evidence type="ECO:0000256" key="1">
    <source>
        <dbReference type="SAM" id="MobiDB-lite"/>
    </source>
</evidence>
<feature type="region of interest" description="Disordered" evidence="1">
    <location>
        <begin position="86"/>
        <end position="107"/>
    </location>
</feature>
<dbReference type="Proteomes" id="UP000824540">
    <property type="component" value="Unassembled WGS sequence"/>
</dbReference>
<proteinExistence type="predicted"/>